<dbReference type="EMBL" id="JBJKBG010000005">
    <property type="protein sequence ID" value="KAL3740450.1"/>
    <property type="molecule type" value="Genomic_DNA"/>
</dbReference>
<dbReference type="SMART" id="SM00336">
    <property type="entry name" value="BBOX"/>
    <property type="match status" value="1"/>
</dbReference>
<keyword evidence="1" id="KW-0479">Metal-binding</keyword>
<dbReference type="InterPro" id="IPR000315">
    <property type="entry name" value="Znf_B-box"/>
</dbReference>
<dbReference type="InterPro" id="IPR049808">
    <property type="entry name" value="CONSTANS-like_Bbox1"/>
</dbReference>
<proteinExistence type="predicted"/>
<name>A0ABD3KKQ8_EUCGL</name>
<keyword evidence="3" id="KW-0862">Zinc</keyword>
<evidence type="ECO:0000256" key="3">
    <source>
        <dbReference type="ARBA" id="ARBA00022833"/>
    </source>
</evidence>
<gene>
    <name evidence="7" type="ORF">ACJRO7_021697</name>
</gene>
<dbReference type="GO" id="GO:0008270">
    <property type="term" value="F:zinc ion binding"/>
    <property type="evidence" value="ECO:0007669"/>
    <property type="project" value="UniProtKB-KW"/>
</dbReference>
<feature type="domain" description="B box-type" evidence="6">
    <location>
        <begin position="2"/>
        <end position="48"/>
    </location>
</feature>
<feature type="region of interest" description="Disordered" evidence="5">
    <location>
        <begin position="85"/>
        <end position="159"/>
    </location>
</feature>
<evidence type="ECO:0000259" key="6">
    <source>
        <dbReference type="PROSITE" id="PS50119"/>
    </source>
</evidence>
<protein>
    <recommendedName>
        <fullName evidence="6">B box-type domain-containing protein</fullName>
    </recommendedName>
</protein>
<dbReference type="AlphaFoldDB" id="A0ABD3KKQ8"/>
<comment type="caution">
    <text evidence="7">The sequence shown here is derived from an EMBL/GenBank/DDBJ whole genome shotgun (WGS) entry which is preliminary data.</text>
</comment>
<dbReference type="CDD" id="cd19821">
    <property type="entry name" value="Bbox1_BBX-like"/>
    <property type="match status" value="1"/>
</dbReference>
<evidence type="ECO:0000256" key="4">
    <source>
        <dbReference type="PROSITE-ProRule" id="PRU00024"/>
    </source>
</evidence>
<sequence>MKEKKPCELCNNLAATYCGSDGANLCWDCDSSVHGANFLVAKHSRNLLCRSCQGPTPWNASGRRLPPTVSVCEKCVDCRGCDFRGGSARSSCREEGGGDGKGTADGDGDQDNQVVPGGSSPAAAPPVVTSPSLSKDCSASGSSTTAISGKRSREEPELCSAWGSTSNWKKYRVLIK</sequence>
<evidence type="ECO:0000256" key="5">
    <source>
        <dbReference type="SAM" id="MobiDB-lite"/>
    </source>
</evidence>
<dbReference type="PANTHER" id="PTHR31717:SF60">
    <property type="entry name" value="B-BOX TYPE ZINC FINGER FAMILY PROTEIN"/>
    <property type="match status" value="1"/>
</dbReference>
<keyword evidence="8" id="KW-1185">Reference proteome</keyword>
<evidence type="ECO:0000256" key="1">
    <source>
        <dbReference type="ARBA" id="ARBA00022723"/>
    </source>
</evidence>
<evidence type="ECO:0000313" key="7">
    <source>
        <dbReference type="EMBL" id="KAL3740450.1"/>
    </source>
</evidence>
<evidence type="ECO:0000313" key="8">
    <source>
        <dbReference type="Proteomes" id="UP001634007"/>
    </source>
</evidence>
<dbReference type="Proteomes" id="UP001634007">
    <property type="component" value="Unassembled WGS sequence"/>
</dbReference>
<dbReference type="Pfam" id="PF00643">
    <property type="entry name" value="zf-B_box"/>
    <property type="match status" value="1"/>
</dbReference>
<keyword evidence="2 4" id="KW-0863">Zinc-finger</keyword>
<feature type="compositionally biased region" description="Basic and acidic residues" evidence="5">
    <location>
        <begin position="91"/>
        <end position="104"/>
    </location>
</feature>
<reference evidence="7 8" key="1">
    <citation type="submission" date="2024-11" db="EMBL/GenBank/DDBJ databases">
        <title>Chromosome-level genome assembly of Eucalyptus globulus Labill. provides insights into its genome evolution.</title>
        <authorList>
            <person name="Li X."/>
        </authorList>
    </citation>
    <scope>NUCLEOTIDE SEQUENCE [LARGE SCALE GENOMIC DNA]</scope>
    <source>
        <strain evidence="7">CL2024</strain>
        <tissue evidence="7">Fresh tender leaves</tissue>
    </source>
</reference>
<feature type="compositionally biased region" description="Low complexity" evidence="5">
    <location>
        <begin position="114"/>
        <end position="149"/>
    </location>
</feature>
<evidence type="ECO:0000256" key="2">
    <source>
        <dbReference type="ARBA" id="ARBA00022771"/>
    </source>
</evidence>
<dbReference type="PROSITE" id="PS50119">
    <property type="entry name" value="ZF_BBOX"/>
    <property type="match status" value="1"/>
</dbReference>
<organism evidence="7 8">
    <name type="scientific">Eucalyptus globulus</name>
    <name type="common">Tasmanian blue gum</name>
    <dbReference type="NCBI Taxonomy" id="34317"/>
    <lineage>
        <taxon>Eukaryota</taxon>
        <taxon>Viridiplantae</taxon>
        <taxon>Streptophyta</taxon>
        <taxon>Embryophyta</taxon>
        <taxon>Tracheophyta</taxon>
        <taxon>Spermatophyta</taxon>
        <taxon>Magnoliopsida</taxon>
        <taxon>eudicotyledons</taxon>
        <taxon>Gunneridae</taxon>
        <taxon>Pentapetalae</taxon>
        <taxon>rosids</taxon>
        <taxon>malvids</taxon>
        <taxon>Myrtales</taxon>
        <taxon>Myrtaceae</taxon>
        <taxon>Myrtoideae</taxon>
        <taxon>Eucalypteae</taxon>
        <taxon>Eucalyptus</taxon>
    </lineage>
</organism>
<dbReference type="PANTHER" id="PTHR31717">
    <property type="entry name" value="ZINC FINGER PROTEIN CONSTANS-LIKE 10"/>
    <property type="match status" value="1"/>
</dbReference>
<accession>A0ABD3KKQ8</accession>